<dbReference type="InterPro" id="IPR007345">
    <property type="entry name" value="Polysacch_pyruvyl_Trfase"/>
</dbReference>
<organism evidence="2 3">
    <name type="scientific">Shewanella livingstonensis</name>
    <dbReference type="NCBI Taxonomy" id="150120"/>
    <lineage>
        <taxon>Bacteria</taxon>
        <taxon>Pseudomonadati</taxon>
        <taxon>Pseudomonadota</taxon>
        <taxon>Gammaproteobacteria</taxon>
        <taxon>Alteromonadales</taxon>
        <taxon>Shewanellaceae</taxon>
        <taxon>Shewanella</taxon>
    </lineage>
</organism>
<dbReference type="Proteomes" id="UP000278035">
    <property type="component" value="Chromosome"/>
</dbReference>
<keyword evidence="3" id="KW-1185">Reference proteome</keyword>
<dbReference type="EMBL" id="CP034015">
    <property type="protein sequence ID" value="AZG74182.1"/>
    <property type="molecule type" value="Genomic_DNA"/>
</dbReference>
<evidence type="ECO:0000259" key="1">
    <source>
        <dbReference type="Pfam" id="PF04230"/>
    </source>
</evidence>
<gene>
    <name evidence="2" type="ORF">EGC82_16340</name>
</gene>
<feature type="domain" description="Polysaccharide pyruvyl transferase" evidence="1">
    <location>
        <begin position="237"/>
        <end position="462"/>
    </location>
</feature>
<proteinExistence type="predicted"/>
<sequence length="534" mass="60918">MSVSLLLISETNEQNKVINAINSYSSQCDQIMVLHNNYFYKDPINTINEVSSINEFVEKASSDTIVITRVGYELDIINMLNSISSKERAVGALYVDNYIKDEMYVSIDTYVEARLPILINTSFMLKKQVFESFDILTECDVATFEKIILARAFVAGEVSLVSNRKKVVNVYHEINMYDVTSSNILHILKSDLILIEEEKLLKGKQFQKLVDFIKLFSKLKSKKVPNKLNILILKAVLQNIGILKYLKNDIIGTVGYYLKDIINLINHKYLKKEDVLFSFFTSKYPVHMNWGDDINYFILSKATNKKIVKLNRISFGDVILPIGSIIQFIPKNIKVNIYGAGLISNNAIVNKNNIGDILFVRGPNTRKRLIELGLYVPESYGDLGLLISDYYKPKIDKKFNIGFIPHYTEKNSDFTLHCKKLGIKIINVQQGHEEFIDDLLSCENIISSSLHGLIASDSYLIPNKWIKVSDRVLGDGFKFDDYHLGTLAKDFMSYTPDCTESVATLISLCSEKHIDEAEIVRVKKQMQKFLHNVC</sequence>
<dbReference type="KEGG" id="slj:EGC82_16340"/>
<protein>
    <recommendedName>
        <fullName evidence="1">Polysaccharide pyruvyl transferase domain-containing protein</fullName>
    </recommendedName>
</protein>
<accession>A0A3G8LZ86</accession>
<dbReference type="Pfam" id="PF04230">
    <property type="entry name" value="PS_pyruv_trans"/>
    <property type="match status" value="1"/>
</dbReference>
<evidence type="ECO:0000313" key="2">
    <source>
        <dbReference type="EMBL" id="AZG74182.1"/>
    </source>
</evidence>
<evidence type="ECO:0000313" key="3">
    <source>
        <dbReference type="Proteomes" id="UP000278035"/>
    </source>
</evidence>
<dbReference type="RefSeq" id="WP_124731696.1">
    <property type="nucleotide sequence ID" value="NZ_CP034015.1"/>
</dbReference>
<name>A0A3G8LZ86_9GAMM</name>
<dbReference type="OrthoDB" id="9803627at2"/>
<reference evidence="3" key="1">
    <citation type="submission" date="2018-11" db="EMBL/GenBank/DDBJ databases">
        <title>Shewanella sp. M2.</title>
        <authorList>
            <person name="Hwang Y.J."/>
            <person name="Hwang C.Y."/>
        </authorList>
    </citation>
    <scope>NUCLEOTIDE SEQUENCE [LARGE SCALE GENOMIC DNA]</scope>
    <source>
        <strain evidence="3">LMG 19866</strain>
    </source>
</reference>
<dbReference type="AlphaFoldDB" id="A0A3G8LZ86"/>